<reference evidence="3" key="1">
    <citation type="submission" date="2018-09" db="EMBL/GenBank/DDBJ databases">
        <authorList>
            <person name="Livingstone P.G."/>
            <person name="Whitworth D.E."/>
        </authorList>
    </citation>
    <scope>NUCLEOTIDE SEQUENCE [LARGE SCALE GENOMIC DNA]</scope>
    <source>
        <strain evidence="3">CA043D</strain>
    </source>
</reference>
<dbReference type="Pfam" id="PF09533">
    <property type="entry name" value="DUF2380"/>
    <property type="match status" value="1"/>
</dbReference>
<organism evidence="2 3">
    <name type="scientific">Corallococcus carmarthensis</name>
    <dbReference type="NCBI Taxonomy" id="2316728"/>
    <lineage>
        <taxon>Bacteria</taxon>
        <taxon>Pseudomonadati</taxon>
        <taxon>Myxococcota</taxon>
        <taxon>Myxococcia</taxon>
        <taxon>Myxococcales</taxon>
        <taxon>Cystobacterineae</taxon>
        <taxon>Myxococcaceae</taxon>
        <taxon>Corallococcus</taxon>
    </lineage>
</organism>
<dbReference type="InterPro" id="IPR011755">
    <property type="entry name" value="CHP02269_MYXXA"/>
</dbReference>
<comment type="caution">
    <text evidence="2">The sequence shown here is derived from an EMBL/GenBank/DDBJ whole genome shotgun (WGS) entry which is preliminary data.</text>
</comment>
<dbReference type="Proteomes" id="UP000268313">
    <property type="component" value="Unassembled WGS sequence"/>
</dbReference>
<sequence>MRGLCWLLVGLLWSCASTPSVPAFSPEAFWAEAETGSECADGDEDQCVAPLCVDGACALFRCEDLEPGRVVRTRGAFAPPVFVAPGSGPQRTWGSAQGLPGDATPVMVFRWYPREKLPSEVKRQKALEEWAKRPKERHHIFPQAFKSHFDGKQIDIHRYVLAIDAELHRSIHRGANGGPWNQDWLRYIRGNGLRDPASAHFEQASLLIQKYGLFGLSMTYWQQVDLAPIPVED</sequence>
<dbReference type="NCBIfam" id="TIGR02269">
    <property type="entry name" value="TIGR02269 family lipoprotein"/>
    <property type="match status" value="1"/>
</dbReference>
<evidence type="ECO:0000313" key="2">
    <source>
        <dbReference type="EMBL" id="RKG98462.1"/>
    </source>
</evidence>
<gene>
    <name evidence="2" type="ORF">D7X32_29545</name>
</gene>
<dbReference type="RefSeq" id="WP_120605906.1">
    <property type="nucleotide sequence ID" value="NZ_JABFJX010000132.1"/>
</dbReference>
<keyword evidence="3" id="KW-1185">Reference proteome</keyword>
<evidence type="ECO:0000313" key="3">
    <source>
        <dbReference type="Proteomes" id="UP000268313"/>
    </source>
</evidence>
<dbReference type="EMBL" id="RAWE01000142">
    <property type="protein sequence ID" value="RKG98462.1"/>
    <property type="molecule type" value="Genomic_DNA"/>
</dbReference>
<proteinExistence type="predicted"/>
<evidence type="ECO:0000256" key="1">
    <source>
        <dbReference type="SAM" id="SignalP"/>
    </source>
</evidence>
<protein>
    <submittedName>
        <fullName evidence="2">TIGR02269 family lipoprotein</fullName>
    </submittedName>
</protein>
<name>A0A3A8JRM4_9BACT</name>
<accession>A0A3A8JRM4</accession>
<keyword evidence="1" id="KW-0732">Signal</keyword>
<keyword evidence="2" id="KW-0449">Lipoprotein</keyword>
<dbReference type="AlphaFoldDB" id="A0A3A8JRM4"/>
<dbReference type="OrthoDB" id="5519168at2"/>
<feature type="chain" id="PRO_5017305087" evidence="1">
    <location>
        <begin position="23"/>
        <end position="233"/>
    </location>
</feature>
<feature type="signal peptide" evidence="1">
    <location>
        <begin position="1"/>
        <end position="22"/>
    </location>
</feature>